<feature type="region of interest" description="Disordered" evidence="1">
    <location>
        <begin position="215"/>
        <end position="235"/>
    </location>
</feature>
<reference evidence="2" key="2">
    <citation type="submission" date="2023-06" db="EMBL/GenBank/DDBJ databases">
        <authorList>
            <consortium name="Lawrence Berkeley National Laboratory"/>
            <person name="Haridas S."/>
            <person name="Hensen N."/>
            <person name="Bonometti L."/>
            <person name="Westerberg I."/>
            <person name="Brannstrom I.O."/>
            <person name="Guillou S."/>
            <person name="Cros-Aarteil S."/>
            <person name="Calhoun S."/>
            <person name="Kuo A."/>
            <person name="Mondo S."/>
            <person name="Pangilinan J."/>
            <person name="Riley R."/>
            <person name="Labutti K."/>
            <person name="Andreopoulos B."/>
            <person name="Lipzen A."/>
            <person name="Chen C."/>
            <person name="Yanf M."/>
            <person name="Daum C."/>
            <person name="Ng V."/>
            <person name="Clum A."/>
            <person name="Steindorff A."/>
            <person name="Ohm R."/>
            <person name="Martin F."/>
            <person name="Silar P."/>
            <person name="Natvig D."/>
            <person name="Lalanne C."/>
            <person name="Gautier V."/>
            <person name="Ament-Velasquez S.L."/>
            <person name="Kruys A."/>
            <person name="Hutchinson M.I."/>
            <person name="Powell A.J."/>
            <person name="Barry K."/>
            <person name="Miller A.N."/>
            <person name="Grigoriev I.V."/>
            <person name="Debuchy R."/>
            <person name="Gladieux P."/>
            <person name="Thoren M.H."/>
            <person name="Johannesson H."/>
        </authorList>
    </citation>
    <scope>NUCLEOTIDE SEQUENCE</scope>
    <source>
        <strain evidence="2">SMH4131-1</strain>
    </source>
</reference>
<feature type="region of interest" description="Disordered" evidence="1">
    <location>
        <begin position="142"/>
        <end position="179"/>
    </location>
</feature>
<dbReference type="AlphaFoldDB" id="A0AAE0J5R9"/>
<proteinExistence type="predicted"/>
<dbReference type="Proteomes" id="UP001286456">
    <property type="component" value="Unassembled WGS sequence"/>
</dbReference>
<protein>
    <submittedName>
        <fullName evidence="2">Uncharacterized protein</fullName>
    </submittedName>
</protein>
<name>A0AAE0J5R9_9PEZI</name>
<gene>
    <name evidence="2" type="ORF">B0T19DRAFT_437743</name>
</gene>
<evidence type="ECO:0000313" key="3">
    <source>
        <dbReference type="Proteomes" id="UP001286456"/>
    </source>
</evidence>
<sequence>MGFGIGGVGVTEEQTAVSGSRWSFSGHLGRSKGSPWDNKLQWHLDENVQEAQPMHSNVIHTAFALEHNASMFYMTVEVTGRLQDTSDRIINKLRFGGKKDSVTTKIHWKEPYSSRLWLDKIARDLPLAMEYENMSKVPVEVPDASSAEFRPSNHPSSSASADSQQALGQENGGAWMTPEIPADTHASLLGRGDTLHLPELTLENMCMAAGLPVPDASSSTAGRPGTTHQATRPSKAVTRGYADDGNTARFLPLGLTKWESLSFDRVLGDADVMLLVQWLGKCSVAIFAFVAGLFGLPLYTWACSWYAESPRGFEVKEDQSSLGRKGMNGLPSEKDLLDQDELDGDTLVPPSRGTPSLVASGLGTQGWGSESKKSRKSLVVNWDPATRDIPSYEHQSTGNDRRAMYAPRPPPGRSATTKPPAILKKSGLLPDIDEMCAEDISPVPVVKRGLRDGDVAVPGRDPRGVEGNNIGEGGGDGDLDFSTNKSEEIGD</sequence>
<evidence type="ECO:0000313" key="2">
    <source>
        <dbReference type="EMBL" id="KAK3337060.1"/>
    </source>
</evidence>
<reference evidence="2" key="1">
    <citation type="journal article" date="2023" name="Mol. Phylogenet. Evol.">
        <title>Genome-scale phylogeny and comparative genomics of the fungal order Sordariales.</title>
        <authorList>
            <person name="Hensen N."/>
            <person name="Bonometti L."/>
            <person name="Westerberg I."/>
            <person name="Brannstrom I.O."/>
            <person name="Guillou S."/>
            <person name="Cros-Aarteil S."/>
            <person name="Calhoun S."/>
            <person name="Haridas S."/>
            <person name="Kuo A."/>
            <person name="Mondo S."/>
            <person name="Pangilinan J."/>
            <person name="Riley R."/>
            <person name="LaButti K."/>
            <person name="Andreopoulos B."/>
            <person name="Lipzen A."/>
            <person name="Chen C."/>
            <person name="Yan M."/>
            <person name="Daum C."/>
            <person name="Ng V."/>
            <person name="Clum A."/>
            <person name="Steindorff A."/>
            <person name="Ohm R.A."/>
            <person name="Martin F."/>
            <person name="Silar P."/>
            <person name="Natvig D.O."/>
            <person name="Lalanne C."/>
            <person name="Gautier V."/>
            <person name="Ament-Velasquez S.L."/>
            <person name="Kruys A."/>
            <person name="Hutchinson M.I."/>
            <person name="Powell A.J."/>
            <person name="Barry K."/>
            <person name="Miller A.N."/>
            <person name="Grigoriev I.V."/>
            <person name="Debuchy R."/>
            <person name="Gladieux P."/>
            <person name="Hiltunen Thoren M."/>
            <person name="Johannesson H."/>
        </authorList>
    </citation>
    <scope>NUCLEOTIDE SEQUENCE</scope>
    <source>
        <strain evidence="2">SMH4131-1</strain>
    </source>
</reference>
<dbReference type="EMBL" id="JAUEPO010000001">
    <property type="protein sequence ID" value="KAK3337060.1"/>
    <property type="molecule type" value="Genomic_DNA"/>
</dbReference>
<accession>A0AAE0J5R9</accession>
<evidence type="ECO:0000256" key="1">
    <source>
        <dbReference type="SAM" id="MobiDB-lite"/>
    </source>
</evidence>
<feature type="compositionally biased region" description="Low complexity" evidence="1">
    <location>
        <begin position="156"/>
        <end position="166"/>
    </location>
</feature>
<keyword evidence="3" id="KW-1185">Reference proteome</keyword>
<feature type="compositionally biased region" description="Basic and acidic residues" evidence="1">
    <location>
        <begin position="449"/>
        <end position="464"/>
    </location>
</feature>
<feature type="region of interest" description="Disordered" evidence="1">
    <location>
        <begin position="318"/>
        <end position="426"/>
    </location>
</feature>
<organism evidence="2 3">
    <name type="scientific">Cercophora scortea</name>
    <dbReference type="NCBI Taxonomy" id="314031"/>
    <lineage>
        <taxon>Eukaryota</taxon>
        <taxon>Fungi</taxon>
        <taxon>Dikarya</taxon>
        <taxon>Ascomycota</taxon>
        <taxon>Pezizomycotina</taxon>
        <taxon>Sordariomycetes</taxon>
        <taxon>Sordariomycetidae</taxon>
        <taxon>Sordariales</taxon>
        <taxon>Lasiosphaeriaceae</taxon>
        <taxon>Cercophora</taxon>
    </lineage>
</organism>
<comment type="caution">
    <text evidence="2">The sequence shown here is derived from an EMBL/GenBank/DDBJ whole genome shotgun (WGS) entry which is preliminary data.</text>
</comment>
<feature type="region of interest" description="Disordered" evidence="1">
    <location>
        <begin position="449"/>
        <end position="491"/>
    </location>
</feature>
<feature type="compositionally biased region" description="Polar residues" evidence="1">
    <location>
        <begin position="216"/>
        <end position="232"/>
    </location>
</feature>